<feature type="chain" id="PRO_5047072071" evidence="1">
    <location>
        <begin position="23"/>
        <end position="266"/>
    </location>
</feature>
<proteinExistence type="predicted"/>
<dbReference type="RefSeq" id="WP_167682117.1">
    <property type="nucleotide sequence ID" value="NZ_QHLQ01000002.1"/>
</dbReference>
<evidence type="ECO:0000256" key="1">
    <source>
        <dbReference type="SAM" id="SignalP"/>
    </source>
</evidence>
<dbReference type="Pfam" id="PF09916">
    <property type="entry name" value="DUF2145"/>
    <property type="match status" value="1"/>
</dbReference>
<dbReference type="EMBL" id="QHLQ01000002">
    <property type="protein sequence ID" value="NIZ59929.1"/>
    <property type="molecule type" value="Genomic_DNA"/>
</dbReference>
<organism evidence="2 3">
    <name type="scientific">Parasedimentitalea denitrificans</name>
    <dbReference type="NCBI Taxonomy" id="2211118"/>
    <lineage>
        <taxon>Bacteria</taxon>
        <taxon>Pseudomonadati</taxon>
        <taxon>Pseudomonadota</taxon>
        <taxon>Alphaproteobacteria</taxon>
        <taxon>Rhodobacterales</taxon>
        <taxon>Paracoccaceae</taxon>
        <taxon>Parasedimentitalea</taxon>
    </lineage>
</organism>
<feature type="signal peptide" evidence="1">
    <location>
        <begin position="1"/>
        <end position="22"/>
    </location>
</feature>
<protein>
    <submittedName>
        <fullName evidence="2">DUF2145 domain-containing protein</fullName>
    </submittedName>
</protein>
<dbReference type="Proteomes" id="UP001429564">
    <property type="component" value="Unassembled WGS sequence"/>
</dbReference>
<accession>A0ABX0W528</accession>
<name>A0ABX0W528_9RHOB</name>
<reference evidence="2 3" key="1">
    <citation type="submission" date="2018-05" db="EMBL/GenBank/DDBJ databases">
        <authorList>
            <person name="Zhang Y.-J."/>
        </authorList>
    </citation>
    <scope>NUCLEOTIDE SEQUENCE [LARGE SCALE GENOMIC DNA]</scope>
    <source>
        <strain evidence="2 3">CY04</strain>
    </source>
</reference>
<sequence length="266" mass="28885">MPRLFSIILLAVTSVMPSFALAGSSEAGKSVLPAAEVASFSNRVQQDLAARGARVAIVARMGRDPKVLPRGVQYTHVSFWVYSQITHADGSTGRGYQAYNLYQDADNKSRSSLVQDSPADFFAGAHRLDAGVIIPDARLQKKLLKVISSPTYSALHNARYSVLANPNTSQFQNCTEHTLDVMMAGLYSTNDVPQIKANIAAHFEPQKIQVGGVKRLLAPVASQALTTADHGSKIATATFGSIARFMQDNDLETNTYRITPDKVIRF</sequence>
<evidence type="ECO:0000313" key="3">
    <source>
        <dbReference type="Proteomes" id="UP001429564"/>
    </source>
</evidence>
<keyword evidence="3" id="KW-1185">Reference proteome</keyword>
<evidence type="ECO:0000313" key="2">
    <source>
        <dbReference type="EMBL" id="NIZ59929.1"/>
    </source>
</evidence>
<gene>
    <name evidence="2" type="ORF">DL239_02940</name>
</gene>
<comment type="caution">
    <text evidence="2">The sequence shown here is derived from an EMBL/GenBank/DDBJ whole genome shotgun (WGS) entry which is preliminary data.</text>
</comment>
<dbReference type="InterPro" id="IPR014547">
    <property type="entry name" value="UCP028477"/>
</dbReference>
<keyword evidence="1" id="KW-0732">Signal</keyword>